<dbReference type="Proteomes" id="UP000639338">
    <property type="component" value="Unassembled WGS sequence"/>
</dbReference>
<dbReference type="InterPro" id="IPR025110">
    <property type="entry name" value="AMP-bd_C"/>
</dbReference>
<dbReference type="PROSITE" id="PS00455">
    <property type="entry name" value="AMP_BINDING"/>
    <property type="match status" value="1"/>
</dbReference>
<dbReference type="GO" id="GO:0031956">
    <property type="term" value="F:medium-chain fatty acid-CoA ligase activity"/>
    <property type="evidence" value="ECO:0007669"/>
    <property type="project" value="TreeGrafter"/>
</dbReference>
<dbReference type="Pfam" id="PF13193">
    <property type="entry name" value="AMP-binding_C"/>
    <property type="match status" value="1"/>
</dbReference>
<dbReference type="InterPro" id="IPR045851">
    <property type="entry name" value="AMP-bd_C_sf"/>
</dbReference>
<dbReference type="PANTHER" id="PTHR43201:SF8">
    <property type="entry name" value="ACYL-COA SYNTHETASE FAMILY MEMBER 3"/>
    <property type="match status" value="1"/>
</dbReference>
<dbReference type="Pfam" id="PF00501">
    <property type="entry name" value="AMP-binding"/>
    <property type="match status" value="1"/>
</dbReference>
<evidence type="ECO:0000259" key="2">
    <source>
        <dbReference type="Pfam" id="PF00501"/>
    </source>
</evidence>
<gene>
    <name evidence="4" type="ORF">HCN44_007268</name>
</gene>
<name>A0A834XMC9_APHGI</name>
<dbReference type="InterPro" id="IPR020845">
    <property type="entry name" value="AMP-binding_CS"/>
</dbReference>
<dbReference type="SUPFAM" id="SSF56801">
    <property type="entry name" value="Acetyl-CoA synthetase-like"/>
    <property type="match status" value="1"/>
</dbReference>
<dbReference type="OrthoDB" id="2962993at2759"/>
<feature type="domain" description="AMP-dependent synthetase/ligase" evidence="2">
    <location>
        <begin position="54"/>
        <end position="472"/>
    </location>
</feature>
<feature type="domain" description="AMP-binding enzyme C-terminal" evidence="3">
    <location>
        <begin position="523"/>
        <end position="598"/>
    </location>
</feature>
<evidence type="ECO:0000313" key="5">
    <source>
        <dbReference type="Proteomes" id="UP000639338"/>
    </source>
</evidence>
<accession>A0A834XMC9</accession>
<evidence type="ECO:0000256" key="1">
    <source>
        <dbReference type="ARBA" id="ARBA00006432"/>
    </source>
</evidence>
<reference evidence="4 5" key="1">
    <citation type="submission" date="2020-08" db="EMBL/GenBank/DDBJ databases">
        <title>Aphidius gifuensis genome sequencing and assembly.</title>
        <authorList>
            <person name="Du Z."/>
        </authorList>
    </citation>
    <scope>NUCLEOTIDE SEQUENCE [LARGE SCALE GENOMIC DNA]</scope>
    <source>
        <strain evidence="4">YNYX2018</strain>
        <tissue evidence="4">Adults</tissue>
    </source>
</reference>
<organism evidence="4 5">
    <name type="scientific">Aphidius gifuensis</name>
    <name type="common">Parasitoid wasp</name>
    <dbReference type="NCBI Taxonomy" id="684658"/>
    <lineage>
        <taxon>Eukaryota</taxon>
        <taxon>Metazoa</taxon>
        <taxon>Ecdysozoa</taxon>
        <taxon>Arthropoda</taxon>
        <taxon>Hexapoda</taxon>
        <taxon>Insecta</taxon>
        <taxon>Pterygota</taxon>
        <taxon>Neoptera</taxon>
        <taxon>Endopterygota</taxon>
        <taxon>Hymenoptera</taxon>
        <taxon>Apocrita</taxon>
        <taxon>Ichneumonoidea</taxon>
        <taxon>Braconidae</taxon>
        <taxon>Aphidiinae</taxon>
        <taxon>Aphidius</taxon>
    </lineage>
</organism>
<dbReference type="Gene3D" id="3.30.300.30">
    <property type="match status" value="1"/>
</dbReference>
<dbReference type="AlphaFoldDB" id="A0A834XMC9"/>
<dbReference type="Gene3D" id="3.40.50.12780">
    <property type="entry name" value="N-terminal domain of ligase-like"/>
    <property type="match status" value="1"/>
</dbReference>
<dbReference type="CDD" id="cd05941">
    <property type="entry name" value="MCS"/>
    <property type="match status" value="1"/>
</dbReference>
<dbReference type="InterPro" id="IPR000873">
    <property type="entry name" value="AMP-dep_synth/lig_dom"/>
</dbReference>
<evidence type="ECO:0000313" key="4">
    <source>
        <dbReference type="EMBL" id="KAF7988958.1"/>
    </source>
</evidence>
<proteinExistence type="inferred from homology"/>
<keyword evidence="5" id="KW-1185">Reference proteome</keyword>
<comment type="caution">
    <text evidence="4">The sequence shown here is derived from an EMBL/GenBank/DDBJ whole genome shotgun (WGS) entry which is preliminary data.</text>
</comment>
<sequence>MGSLLRRSLLLSINNIKNNKKIWISKRLQQTNAAFNSTNETQQQSSNNVTPIFRNAIKYGDKIALKDLQGDYTYRGLYLSSRQFSLELSSILNGHEQERISFLMPNDASYVIVQWACWMSGHIAVPLNTSSPQLLLDYYINDSDSKLIITTKENLPIIEPLLKNTNRKLIIFDDTLRLLAQQPDNKITNNKLKIQLPPSTTTTTTAINTNKKFIDTQYDDSYYNDKIAMFVYTSGTTGKPKGVVMTFKNIQSQINSLINAWKWNDKDIILHTLPLNHIHGIINVLMCPLTIGAKCILLPKFQTSSVWSYLLAINMQNNDRCNIFMAVPTIYMKLIHEYDQLFTKNNKIKDYVYNVCSTRIRLMVSGSAPLPKPIFDRWEEITGHRLLERYGMTETGMVLSNPLEGQRIPGTHGTPLPGVEVRITKNNKNNNNNDSDVLVQGTWHGSRILTNEKGVLSGELQVKGDNVFREYWNKPDETKKEFTKDGWFKTGDTVQYDNRIYSILGRSSVDIIKTGGFKVSALQVETAILGHPDIIDCAVVGLPDITWGQKVAAVVVAREGTEIILSQLREFGKKLLPEYAVPTVLKVVDKIPKNNMGKVNKPNLLAEVFPKNQI</sequence>
<dbReference type="EMBL" id="JACMRX010000005">
    <property type="protein sequence ID" value="KAF7988958.1"/>
    <property type="molecule type" value="Genomic_DNA"/>
</dbReference>
<protein>
    <recommendedName>
        <fullName evidence="6">Acyl-CoA synthetase family member 3, mitochondrial</fullName>
    </recommendedName>
</protein>
<dbReference type="GO" id="GO:0006631">
    <property type="term" value="P:fatty acid metabolic process"/>
    <property type="evidence" value="ECO:0007669"/>
    <property type="project" value="TreeGrafter"/>
</dbReference>
<dbReference type="PANTHER" id="PTHR43201">
    <property type="entry name" value="ACYL-COA SYNTHETASE"/>
    <property type="match status" value="1"/>
</dbReference>
<evidence type="ECO:0008006" key="6">
    <source>
        <dbReference type="Google" id="ProtNLM"/>
    </source>
</evidence>
<dbReference type="InterPro" id="IPR042099">
    <property type="entry name" value="ANL_N_sf"/>
</dbReference>
<evidence type="ECO:0000259" key="3">
    <source>
        <dbReference type="Pfam" id="PF13193"/>
    </source>
</evidence>
<comment type="similarity">
    <text evidence="1">Belongs to the ATP-dependent AMP-binding enzyme family.</text>
</comment>